<dbReference type="GO" id="GO:0071949">
    <property type="term" value="F:FAD binding"/>
    <property type="evidence" value="ECO:0007669"/>
    <property type="project" value="InterPro"/>
</dbReference>
<comment type="caution">
    <text evidence="4">The sequence shown here is derived from an EMBL/GenBank/DDBJ whole genome shotgun (WGS) entry which is preliminary data.</text>
</comment>
<dbReference type="Pfam" id="PF01494">
    <property type="entry name" value="FAD_binding_3"/>
    <property type="match status" value="1"/>
</dbReference>
<dbReference type="InterPro" id="IPR036188">
    <property type="entry name" value="FAD/NAD-bd_sf"/>
</dbReference>
<evidence type="ECO:0000313" key="4">
    <source>
        <dbReference type="EMBL" id="GMH50884.1"/>
    </source>
</evidence>
<sequence>MRLSLTTRSKLIAILVPRHLAEARCFGDIASGPRSRAAEQADGAVVVGGGLAGLAAAAALTKVAGVRHVTVLECTSAAAFSDEETGAAAQLGPNGLHALRFIGGEPTLAAVRSSGTELEGTAIHPAGGVAAMLIPDSAKADTGLPQVMVRWGVLRTALASLLPEGGVVTGTGSDIAGYQLAGGGAVPVSASGDPVAFDIEGRQAAIAAPLLIAADGLRSTFRPIVLAGVQTVQDLGGAEAAVGGGVKDGGRTNIKAVVRQPLPPGFAAKHTHAHFSPGGGLAVFAGPAGDGWTYWAVSIADDAAAPMRAAQAGVFDKFQTSPTHLIQLLTQLILFEGNEVQFVADLIGATDPARILLQRSEEAIAVGPALSSGDGRVVLVGDAAHGMSPAYGQAANFAMEDAAVLARCVRDASNLAEALQVYGEERVARCREMSARSRERAAKAMRGELAEDVSKWIFEWDIQ</sequence>
<dbReference type="InterPro" id="IPR002938">
    <property type="entry name" value="FAD-bd"/>
</dbReference>
<evidence type="ECO:0000256" key="1">
    <source>
        <dbReference type="ARBA" id="ARBA00023002"/>
    </source>
</evidence>
<dbReference type="OrthoDB" id="195762at2759"/>
<keyword evidence="2" id="KW-0503">Monooxygenase</keyword>
<evidence type="ECO:0000313" key="5">
    <source>
        <dbReference type="Proteomes" id="UP001165122"/>
    </source>
</evidence>
<dbReference type="AlphaFoldDB" id="A0A9W7DP43"/>
<gene>
    <name evidence="4" type="ORF">TrLO_g5708</name>
</gene>
<organism evidence="4 5">
    <name type="scientific">Triparma laevis f. longispina</name>
    <dbReference type="NCBI Taxonomy" id="1714387"/>
    <lineage>
        <taxon>Eukaryota</taxon>
        <taxon>Sar</taxon>
        <taxon>Stramenopiles</taxon>
        <taxon>Ochrophyta</taxon>
        <taxon>Bolidophyceae</taxon>
        <taxon>Parmales</taxon>
        <taxon>Triparmaceae</taxon>
        <taxon>Triparma</taxon>
    </lineage>
</organism>
<feature type="domain" description="FAD-binding" evidence="3">
    <location>
        <begin position="374"/>
        <end position="434"/>
    </location>
</feature>
<dbReference type="PRINTS" id="PR00420">
    <property type="entry name" value="RNGMNOXGNASE"/>
</dbReference>
<dbReference type="Gene3D" id="3.50.50.60">
    <property type="entry name" value="FAD/NAD(P)-binding domain"/>
    <property type="match status" value="1"/>
</dbReference>
<evidence type="ECO:0000256" key="2">
    <source>
        <dbReference type="ARBA" id="ARBA00023033"/>
    </source>
</evidence>
<proteinExistence type="predicted"/>
<dbReference type="PANTHER" id="PTHR13789">
    <property type="entry name" value="MONOOXYGENASE"/>
    <property type="match status" value="1"/>
</dbReference>
<reference evidence="5" key="1">
    <citation type="journal article" date="2023" name="Commun. Biol.">
        <title>Genome analysis of Parmales, the sister group of diatoms, reveals the evolutionary specialization of diatoms from phago-mixotrophs to photoautotrophs.</title>
        <authorList>
            <person name="Ban H."/>
            <person name="Sato S."/>
            <person name="Yoshikawa S."/>
            <person name="Yamada K."/>
            <person name="Nakamura Y."/>
            <person name="Ichinomiya M."/>
            <person name="Sato N."/>
            <person name="Blanc-Mathieu R."/>
            <person name="Endo H."/>
            <person name="Kuwata A."/>
            <person name="Ogata H."/>
        </authorList>
    </citation>
    <scope>NUCLEOTIDE SEQUENCE [LARGE SCALE GENOMIC DNA]</scope>
    <source>
        <strain evidence="5">NIES 3700</strain>
    </source>
</reference>
<keyword evidence="5" id="KW-1185">Reference proteome</keyword>
<keyword evidence="1" id="KW-0560">Oxidoreductase</keyword>
<dbReference type="EMBL" id="BRXW01000398">
    <property type="protein sequence ID" value="GMH50884.1"/>
    <property type="molecule type" value="Genomic_DNA"/>
</dbReference>
<accession>A0A9W7DP43</accession>
<name>A0A9W7DP43_9STRA</name>
<evidence type="ECO:0000259" key="3">
    <source>
        <dbReference type="Pfam" id="PF01494"/>
    </source>
</evidence>
<dbReference type="SUPFAM" id="SSF51905">
    <property type="entry name" value="FAD/NAD(P)-binding domain"/>
    <property type="match status" value="1"/>
</dbReference>
<dbReference type="GO" id="GO:0004497">
    <property type="term" value="F:monooxygenase activity"/>
    <property type="evidence" value="ECO:0007669"/>
    <property type="project" value="UniProtKB-KW"/>
</dbReference>
<dbReference type="Pfam" id="PF13450">
    <property type="entry name" value="NAD_binding_8"/>
    <property type="match status" value="1"/>
</dbReference>
<dbReference type="PANTHER" id="PTHR13789:SF309">
    <property type="entry name" value="PUTATIVE (AFU_ORTHOLOGUE AFUA_6G14510)-RELATED"/>
    <property type="match status" value="1"/>
</dbReference>
<dbReference type="Proteomes" id="UP001165122">
    <property type="component" value="Unassembled WGS sequence"/>
</dbReference>
<dbReference type="InterPro" id="IPR050493">
    <property type="entry name" value="FAD-dep_Monooxygenase_BioMet"/>
</dbReference>
<protein>
    <recommendedName>
        <fullName evidence="3">FAD-binding domain-containing protein</fullName>
    </recommendedName>
</protein>